<feature type="compositionally biased region" description="Basic residues" evidence="9">
    <location>
        <begin position="411"/>
        <end position="423"/>
    </location>
</feature>
<name>E3NS75_CAERE</name>
<dbReference type="AlphaFoldDB" id="E3NS75"/>
<feature type="compositionally biased region" description="Pro residues" evidence="9">
    <location>
        <begin position="386"/>
        <end position="404"/>
    </location>
</feature>
<dbReference type="Gene3D" id="1.10.287.70">
    <property type="match status" value="1"/>
</dbReference>
<dbReference type="OrthoDB" id="297496at2759"/>
<dbReference type="HOGENOM" id="CLU_028432_0_0_1"/>
<proteinExistence type="predicted"/>
<feature type="region of interest" description="Disordered" evidence="9">
    <location>
        <begin position="321"/>
        <end position="491"/>
    </location>
</feature>
<evidence type="ECO:0000256" key="7">
    <source>
        <dbReference type="ARBA" id="ARBA00023303"/>
    </source>
</evidence>
<dbReference type="Pfam" id="PF07885">
    <property type="entry name" value="Ion_trans_2"/>
    <property type="match status" value="1"/>
</dbReference>
<gene>
    <name evidence="12" type="ORF">CRE_07152</name>
</gene>
<dbReference type="GO" id="GO:0022841">
    <property type="term" value="F:potassium ion leak channel activity"/>
    <property type="evidence" value="ECO:0007669"/>
    <property type="project" value="TreeGrafter"/>
</dbReference>
<dbReference type="InParanoid" id="E3NS75"/>
<evidence type="ECO:0000256" key="8">
    <source>
        <dbReference type="SAM" id="Coils"/>
    </source>
</evidence>
<protein>
    <recommendedName>
        <fullName evidence="11">Potassium channel domain-containing protein</fullName>
    </recommendedName>
</protein>
<dbReference type="Proteomes" id="UP000008281">
    <property type="component" value="Unassembled WGS sequence"/>
</dbReference>
<dbReference type="InterPro" id="IPR003280">
    <property type="entry name" value="2pore_dom_K_chnl"/>
</dbReference>
<evidence type="ECO:0000256" key="6">
    <source>
        <dbReference type="ARBA" id="ARBA00023136"/>
    </source>
</evidence>
<evidence type="ECO:0000256" key="3">
    <source>
        <dbReference type="ARBA" id="ARBA00022692"/>
    </source>
</evidence>
<organism evidence="13">
    <name type="scientific">Caenorhabditis remanei</name>
    <name type="common">Caenorhabditis vulgaris</name>
    <dbReference type="NCBI Taxonomy" id="31234"/>
    <lineage>
        <taxon>Eukaryota</taxon>
        <taxon>Metazoa</taxon>
        <taxon>Ecdysozoa</taxon>
        <taxon>Nematoda</taxon>
        <taxon>Chromadorea</taxon>
        <taxon>Rhabditida</taxon>
        <taxon>Rhabditina</taxon>
        <taxon>Rhabditomorpha</taxon>
        <taxon>Rhabditoidea</taxon>
        <taxon>Rhabditidae</taxon>
        <taxon>Peloderinae</taxon>
        <taxon>Caenorhabditis</taxon>
    </lineage>
</organism>
<keyword evidence="3 10" id="KW-0812">Transmembrane</keyword>
<reference evidence="12" key="1">
    <citation type="submission" date="2007-07" db="EMBL/GenBank/DDBJ databases">
        <title>PCAP assembly of the Caenorhabditis remanei genome.</title>
        <authorList>
            <consortium name="The Caenorhabditis remanei Sequencing Consortium"/>
            <person name="Wilson R.K."/>
        </authorList>
    </citation>
    <scope>NUCLEOTIDE SEQUENCE [LARGE SCALE GENOMIC DNA]</scope>
    <source>
        <strain evidence="12">PB4641</strain>
    </source>
</reference>
<accession>E3NS75</accession>
<feature type="coiled-coil region" evidence="8">
    <location>
        <begin position="127"/>
        <end position="184"/>
    </location>
</feature>
<sequence>MKLTLKKSVFRGEKHLLQKATPLFVHFLMIVSVGAYAIFGALVMRSLESKTITTIEKKTDVHRRHLNLSSSVEIQNVPPIPSELRHRRRRRHNDTLDQFSEKMSREKRAAAHIMRSRKCVISVIKKMSSLECSMDTLDEKLVKALDECYHVAVEHNTHVNHVLYENSKEEVESVGEESEEEIAEWSFMDSLLFAFTVITTIGKCWVETYMLITIVYIAIGLALTTIAIEIAADALKKLHYFGRKIENVGNVAIWFGGKKITMKALVKNLGDQFNLPTTVVKSLNLDHFVDQAIKVEEGEIETLRPPPFEPDSERFDAEFADEPESEWIRDPTPTPPPSPQPVYRLPSPKPKTPSPLPSPSITDKSMAIATPSPEESEDDEELILPSPEPSPIREPTPSPPPGEPTPQYQKQWKKSVRLRRHRLPEHQHPGASTSKQSGASPEGGGQSGTGPSTRSQSVTSVASGKTSRSATPESKKSSHPSSSSRRESGAK</sequence>
<comment type="subcellular location">
    <subcellularLocation>
        <location evidence="1">Membrane</location>
        <topology evidence="1">Multi-pass membrane protein</topology>
    </subcellularLocation>
</comment>
<evidence type="ECO:0000256" key="5">
    <source>
        <dbReference type="ARBA" id="ARBA00023065"/>
    </source>
</evidence>
<feature type="transmembrane region" description="Helical" evidence="10">
    <location>
        <begin position="209"/>
        <end position="235"/>
    </location>
</feature>
<dbReference type="EMBL" id="DS269896">
    <property type="protein sequence ID" value="EFO89474.1"/>
    <property type="molecule type" value="Genomic_DNA"/>
</dbReference>
<dbReference type="eggNOG" id="KOG1418">
    <property type="taxonomic scope" value="Eukaryota"/>
</dbReference>
<dbReference type="PANTHER" id="PTHR11003:SF317">
    <property type="entry name" value="POTASSIUM CHANNEL DOMAIN-CONTAINING PROTEIN"/>
    <property type="match status" value="1"/>
</dbReference>
<keyword evidence="6 10" id="KW-0472">Membrane</keyword>
<evidence type="ECO:0000313" key="13">
    <source>
        <dbReference type="Proteomes" id="UP000008281"/>
    </source>
</evidence>
<feature type="compositionally biased region" description="Pro residues" evidence="9">
    <location>
        <begin position="347"/>
        <end position="358"/>
    </location>
</feature>
<keyword evidence="5" id="KW-0406">Ion transport</keyword>
<keyword evidence="13" id="KW-1185">Reference proteome</keyword>
<dbReference type="InterPro" id="IPR013099">
    <property type="entry name" value="K_chnl_dom"/>
</dbReference>
<keyword evidence="8" id="KW-0175">Coiled coil</keyword>
<feature type="compositionally biased region" description="Polar residues" evidence="9">
    <location>
        <begin position="430"/>
        <end position="439"/>
    </location>
</feature>
<dbReference type="STRING" id="31234.E3NS75"/>
<feature type="domain" description="Potassium channel" evidence="11">
    <location>
        <begin position="179"/>
        <end position="236"/>
    </location>
</feature>
<evidence type="ECO:0000256" key="1">
    <source>
        <dbReference type="ARBA" id="ARBA00004141"/>
    </source>
</evidence>
<keyword evidence="4 10" id="KW-1133">Transmembrane helix</keyword>
<evidence type="ECO:0000256" key="4">
    <source>
        <dbReference type="ARBA" id="ARBA00022989"/>
    </source>
</evidence>
<dbReference type="GO" id="GO:0005886">
    <property type="term" value="C:plasma membrane"/>
    <property type="evidence" value="ECO:0007669"/>
    <property type="project" value="TreeGrafter"/>
</dbReference>
<evidence type="ECO:0000256" key="10">
    <source>
        <dbReference type="SAM" id="Phobius"/>
    </source>
</evidence>
<dbReference type="GO" id="GO:0015271">
    <property type="term" value="F:outward rectifier potassium channel activity"/>
    <property type="evidence" value="ECO:0007669"/>
    <property type="project" value="TreeGrafter"/>
</dbReference>
<feature type="transmembrane region" description="Helical" evidence="10">
    <location>
        <begin position="21"/>
        <end position="44"/>
    </location>
</feature>
<evidence type="ECO:0000256" key="2">
    <source>
        <dbReference type="ARBA" id="ARBA00022448"/>
    </source>
</evidence>
<feature type="compositionally biased region" description="Polar residues" evidence="9">
    <location>
        <begin position="449"/>
        <end position="471"/>
    </location>
</feature>
<evidence type="ECO:0000259" key="11">
    <source>
        <dbReference type="Pfam" id="PF07885"/>
    </source>
</evidence>
<dbReference type="SUPFAM" id="SSF81324">
    <property type="entry name" value="Voltage-gated potassium channels"/>
    <property type="match status" value="1"/>
</dbReference>
<keyword evidence="7" id="KW-0407">Ion channel</keyword>
<keyword evidence="2" id="KW-0813">Transport</keyword>
<dbReference type="PANTHER" id="PTHR11003">
    <property type="entry name" value="POTASSIUM CHANNEL, SUBFAMILY K"/>
    <property type="match status" value="1"/>
</dbReference>
<evidence type="ECO:0000313" key="12">
    <source>
        <dbReference type="EMBL" id="EFO89474.1"/>
    </source>
</evidence>
<dbReference type="GO" id="GO:0030322">
    <property type="term" value="P:stabilization of membrane potential"/>
    <property type="evidence" value="ECO:0007669"/>
    <property type="project" value="TreeGrafter"/>
</dbReference>
<evidence type="ECO:0000256" key="9">
    <source>
        <dbReference type="SAM" id="MobiDB-lite"/>
    </source>
</evidence>